<dbReference type="RefSeq" id="WP_099248679.1">
    <property type="nucleotide sequence ID" value="NZ_FXXP01000003.1"/>
</dbReference>
<evidence type="ECO:0008006" key="4">
    <source>
        <dbReference type="Google" id="ProtNLM"/>
    </source>
</evidence>
<evidence type="ECO:0000313" key="3">
    <source>
        <dbReference type="Proteomes" id="UP000225972"/>
    </source>
</evidence>
<evidence type="ECO:0000256" key="1">
    <source>
        <dbReference type="SAM" id="SignalP"/>
    </source>
</evidence>
<sequence>MLTRLLLCLCLIALVSQAKAGAWPRQKGSGFASVSVQLSWPQNIQHWIDTQPTDQYRTAYLEYGLTDKLTIGLDIGNSVSGASKSIAFLQYPIRNREKGPKIAFQFGIGQISGEQVVRPGLSLGWGLKKGWLSLDSFMETRTGDGVSDYKLDITWGRNLARDRKLLLQLQTGIQHGDPAFARFAPSLVTPLGKRLKMETGATWGLTGDSSMGVKFGLWTDF</sequence>
<dbReference type="AlphaFoldDB" id="A0A238JH34"/>
<feature type="signal peptide" evidence="1">
    <location>
        <begin position="1"/>
        <end position="20"/>
    </location>
</feature>
<accession>A0A238JH34</accession>
<organism evidence="2 3">
    <name type="scientific">Pelagimonas phthalicica</name>
    <dbReference type="NCBI Taxonomy" id="1037362"/>
    <lineage>
        <taxon>Bacteria</taxon>
        <taxon>Pseudomonadati</taxon>
        <taxon>Pseudomonadota</taxon>
        <taxon>Alphaproteobacteria</taxon>
        <taxon>Rhodobacterales</taxon>
        <taxon>Roseobacteraceae</taxon>
        <taxon>Pelagimonas</taxon>
    </lineage>
</organism>
<dbReference type="EMBL" id="FXXP01000003">
    <property type="protein sequence ID" value="SMX29980.1"/>
    <property type="molecule type" value="Genomic_DNA"/>
</dbReference>
<dbReference type="Proteomes" id="UP000225972">
    <property type="component" value="Unassembled WGS sequence"/>
</dbReference>
<evidence type="ECO:0000313" key="2">
    <source>
        <dbReference type="EMBL" id="SMX29980.1"/>
    </source>
</evidence>
<dbReference type="OrthoDB" id="7857490at2"/>
<name>A0A238JH34_9RHOB</name>
<reference evidence="3" key="1">
    <citation type="submission" date="2017-05" db="EMBL/GenBank/DDBJ databases">
        <authorList>
            <person name="Rodrigo-Torres L."/>
            <person name="Arahal R. D."/>
            <person name="Lucena T."/>
        </authorList>
    </citation>
    <scope>NUCLEOTIDE SEQUENCE [LARGE SCALE GENOMIC DNA]</scope>
    <source>
        <strain evidence="3">CECT 8649</strain>
    </source>
</reference>
<proteinExistence type="predicted"/>
<protein>
    <recommendedName>
        <fullName evidence="4">MetA-pathway of phenol degradation</fullName>
    </recommendedName>
</protein>
<gene>
    <name evidence="2" type="ORF">TRP8649_04120</name>
</gene>
<feature type="chain" id="PRO_5012195688" description="MetA-pathway of phenol degradation" evidence="1">
    <location>
        <begin position="21"/>
        <end position="221"/>
    </location>
</feature>
<keyword evidence="3" id="KW-1185">Reference proteome</keyword>
<keyword evidence="1" id="KW-0732">Signal</keyword>